<evidence type="ECO:0000313" key="2">
    <source>
        <dbReference type="EMBL" id="GLL15496.1"/>
    </source>
</evidence>
<dbReference type="AlphaFoldDB" id="A0A9W6P0F2"/>
<keyword evidence="1" id="KW-1133">Transmembrane helix</keyword>
<feature type="transmembrane region" description="Helical" evidence="1">
    <location>
        <begin position="97"/>
        <end position="114"/>
    </location>
</feature>
<comment type="caution">
    <text evidence="2">The sequence shown here is derived from an EMBL/GenBank/DDBJ whole genome shotgun (WGS) entry which is preliminary data.</text>
</comment>
<keyword evidence="3" id="KW-1185">Reference proteome</keyword>
<evidence type="ECO:0000256" key="1">
    <source>
        <dbReference type="SAM" id="Phobius"/>
    </source>
</evidence>
<feature type="transmembrane region" description="Helical" evidence="1">
    <location>
        <begin position="20"/>
        <end position="38"/>
    </location>
</feature>
<reference evidence="2" key="1">
    <citation type="journal article" date="2014" name="Int. J. Syst. Evol. Microbiol.">
        <title>Complete genome sequence of Corynebacterium casei LMG S-19264T (=DSM 44701T), isolated from a smear-ripened cheese.</title>
        <authorList>
            <consortium name="US DOE Joint Genome Institute (JGI-PGF)"/>
            <person name="Walter F."/>
            <person name="Albersmeier A."/>
            <person name="Kalinowski J."/>
            <person name="Ruckert C."/>
        </authorList>
    </citation>
    <scope>NUCLEOTIDE SEQUENCE</scope>
    <source>
        <strain evidence="2">VKM Ac-1069</strain>
    </source>
</reference>
<accession>A0A9W6P0F2</accession>
<keyword evidence="1" id="KW-0812">Transmembrane</keyword>
<protein>
    <submittedName>
        <fullName evidence="2">Uncharacterized protein</fullName>
    </submittedName>
</protein>
<proteinExistence type="predicted"/>
<feature type="transmembrane region" description="Helical" evidence="1">
    <location>
        <begin position="59"/>
        <end position="77"/>
    </location>
</feature>
<gene>
    <name evidence="2" type="ORF">GCM10017577_66470</name>
</gene>
<keyword evidence="1" id="KW-0472">Membrane</keyword>
<name>A0A9W6P0F2_9PSEU</name>
<reference evidence="2" key="2">
    <citation type="submission" date="2023-01" db="EMBL/GenBank/DDBJ databases">
        <authorList>
            <person name="Sun Q."/>
            <person name="Evtushenko L."/>
        </authorList>
    </citation>
    <scope>NUCLEOTIDE SEQUENCE</scope>
    <source>
        <strain evidence="2">VKM Ac-1069</strain>
    </source>
</reference>
<dbReference type="EMBL" id="BSFQ01000048">
    <property type="protein sequence ID" value="GLL15496.1"/>
    <property type="molecule type" value="Genomic_DNA"/>
</dbReference>
<evidence type="ECO:0000313" key="3">
    <source>
        <dbReference type="Proteomes" id="UP001143463"/>
    </source>
</evidence>
<dbReference type="Proteomes" id="UP001143463">
    <property type="component" value="Unassembled WGS sequence"/>
</dbReference>
<dbReference type="RefSeq" id="WP_037052792.1">
    <property type="nucleotide sequence ID" value="NZ_BAAAUZ010000062.1"/>
</dbReference>
<organism evidence="2 3">
    <name type="scientific">Pseudonocardia halophobica</name>
    <dbReference type="NCBI Taxonomy" id="29401"/>
    <lineage>
        <taxon>Bacteria</taxon>
        <taxon>Bacillati</taxon>
        <taxon>Actinomycetota</taxon>
        <taxon>Actinomycetes</taxon>
        <taxon>Pseudonocardiales</taxon>
        <taxon>Pseudonocardiaceae</taxon>
        <taxon>Pseudonocardia</taxon>
    </lineage>
</organism>
<sequence length="116" mass="12133">MLAVAVPVAVLVSPIPTHTWQATAVTAAIGLGGVALAASGRLGRVGGRPRVTLRSAAPWVALVVVASVLEIGALLHGHRPGFPTISYLVGPEFVDRTVRLVGYVAWICGGYWLTRR</sequence>